<accession>A0A172XSM1</accession>
<reference evidence="1 2" key="1">
    <citation type="submission" date="2016-04" db="EMBL/GenBank/DDBJ databases">
        <title>Complete Genome Sequence of Chryseobacterium sp. IHBB 10212.</title>
        <authorList>
            <person name="Pal M."/>
            <person name="Swarnkar M.K."/>
            <person name="Kaushal K."/>
            <person name="Chhibber S."/>
            <person name="Singh A.K."/>
            <person name="Gulati A."/>
        </authorList>
    </citation>
    <scope>NUCLEOTIDE SEQUENCE [LARGE SCALE GENOMIC DNA]</scope>
    <source>
        <strain evidence="1 2">IHBB 10212</strain>
    </source>
</reference>
<proteinExistence type="predicted"/>
<evidence type="ECO:0000313" key="2">
    <source>
        <dbReference type="Proteomes" id="UP000077824"/>
    </source>
</evidence>
<dbReference type="OrthoDB" id="1255868at2"/>
<organism evidence="1 2">
    <name type="scientific">Chryseobacterium glaciei</name>
    <dbReference type="NCBI Taxonomy" id="1685010"/>
    <lineage>
        <taxon>Bacteria</taxon>
        <taxon>Pseudomonadati</taxon>
        <taxon>Bacteroidota</taxon>
        <taxon>Flavobacteriia</taxon>
        <taxon>Flavobacteriales</taxon>
        <taxon>Weeksellaceae</taxon>
        <taxon>Chryseobacterium group</taxon>
        <taxon>Chryseobacterium</taxon>
    </lineage>
</organism>
<dbReference type="AlphaFoldDB" id="A0A172XSM1"/>
<dbReference type="EMBL" id="CP015199">
    <property type="protein sequence ID" value="ANF49961.1"/>
    <property type="molecule type" value="Genomic_DNA"/>
</dbReference>
<dbReference type="RefSeq" id="WP_066752127.1">
    <property type="nucleotide sequence ID" value="NZ_CP015199.1"/>
</dbReference>
<evidence type="ECO:0000313" key="1">
    <source>
        <dbReference type="EMBL" id="ANF49961.1"/>
    </source>
</evidence>
<sequence>MKNIFFIIILFFSSISYAQIRLEFKLDFNSKIADVTIINNSSENYVFPLDINNLRPYEPECANYQEYEDSFPSLGLMLMIENQNDMKLLTYYVEDYVDPIKFDSITKEYKKKKSVYDDSMEKWKKLNKIKKIKDAKINYNIMNNLIFLKPKEKINYKLAVNTNNITNQNFKAYSYLYNSSESYKYYVEYCNASKAYEYLTRKQKKKIKGKGYKLFFGTLKSNIFYNKVK</sequence>
<keyword evidence="2" id="KW-1185">Reference proteome</keyword>
<dbReference type="KEGG" id="chh:A0O34_05210"/>
<protein>
    <submittedName>
        <fullName evidence="1">Uncharacterized protein</fullName>
    </submittedName>
</protein>
<dbReference type="Proteomes" id="UP000077824">
    <property type="component" value="Chromosome"/>
</dbReference>
<name>A0A172XSM1_9FLAO</name>
<gene>
    <name evidence="1" type="ORF">A0O34_05210</name>
</gene>
<dbReference type="STRING" id="1685010.A0O34_05210"/>